<protein>
    <submittedName>
        <fullName evidence="1">Uncharacterized protein</fullName>
    </submittedName>
</protein>
<gene>
    <name evidence="1" type="ORF">AVEN_126928_1</name>
</gene>
<dbReference type="EMBL" id="BGPR01195535">
    <property type="protein sequence ID" value="GBN03407.1"/>
    <property type="molecule type" value="Genomic_DNA"/>
</dbReference>
<keyword evidence="2" id="KW-1185">Reference proteome</keyword>
<organism evidence="1 2">
    <name type="scientific">Araneus ventricosus</name>
    <name type="common">Orbweaver spider</name>
    <name type="synonym">Epeira ventricosa</name>
    <dbReference type="NCBI Taxonomy" id="182803"/>
    <lineage>
        <taxon>Eukaryota</taxon>
        <taxon>Metazoa</taxon>
        <taxon>Ecdysozoa</taxon>
        <taxon>Arthropoda</taxon>
        <taxon>Chelicerata</taxon>
        <taxon>Arachnida</taxon>
        <taxon>Araneae</taxon>
        <taxon>Araneomorphae</taxon>
        <taxon>Entelegynae</taxon>
        <taxon>Araneoidea</taxon>
        <taxon>Araneidae</taxon>
        <taxon>Araneus</taxon>
    </lineage>
</organism>
<evidence type="ECO:0000313" key="2">
    <source>
        <dbReference type="Proteomes" id="UP000499080"/>
    </source>
</evidence>
<feature type="non-terminal residue" evidence="1">
    <location>
        <position position="1"/>
    </location>
</feature>
<proteinExistence type="predicted"/>
<reference evidence="1 2" key="1">
    <citation type="journal article" date="2019" name="Sci. Rep.">
        <title>Orb-weaving spider Araneus ventricosus genome elucidates the spidroin gene catalogue.</title>
        <authorList>
            <person name="Kono N."/>
            <person name="Nakamura H."/>
            <person name="Ohtoshi R."/>
            <person name="Moran D.A.P."/>
            <person name="Shinohara A."/>
            <person name="Yoshida Y."/>
            <person name="Fujiwara M."/>
            <person name="Mori M."/>
            <person name="Tomita M."/>
            <person name="Arakawa K."/>
        </authorList>
    </citation>
    <scope>NUCLEOTIDE SEQUENCE [LARGE SCALE GENOMIC DNA]</scope>
</reference>
<dbReference type="Proteomes" id="UP000499080">
    <property type="component" value="Unassembled WGS sequence"/>
</dbReference>
<evidence type="ECO:0000313" key="1">
    <source>
        <dbReference type="EMBL" id="GBN03407.1"/>
    </source>
</evidence>
<comment type="caution">
    <text evidence="1">The sequence shown here is derived from an EMBL/GenBank/DDBJ whole genome shotgun (WGS) entry which is preliminary data.</text>
</comment>
<accession>A0A4Y2KP36</accession>
<name>A0A4Y2KP36_ARAVE</name>
<dbReference type="AlphaFoldDB" id="A0A4Y2KP36"/>
<sequence length="55" mass="6433">LSHGDKKFDIRTKFNMIEATLQHPLDCVALVYDELLKRPDFVLEVMRANDLMDLI</sequence>